<name>A0A8B8EMG1_CRAVI</name>
<dbReference type="InterPro" id="IPR048682">
    <property type="entry name" value="COG4"/>
</dbReference>
<dbReference type="FunFam" id="1.10.287.1060:FF:000014">
    <property type="entry name" value="conserved oligomeric Golgi complex subunit 4"/>
    <property type="match status" value="1"/>
</dbReference>
<keyword evidence="9" id="KW-0472">Membrane</keyword>
<keyword evidence="13" id="KW-1185">Reference proteome</keyword>
<keyword evidence="6" id="KW-0813">Transport</keyword>
<dbReference type="InterPro" id="IPR048684">
    <property type="entry name" value="COG4_C"/>
</dbReference>
<evidence type="ECO:0000256" key="11">
    <source>
        <dbReference type="ARBA" id="ARBA00031340"/>
    </source>
</evidence>
<comment type="subunit">
    <text evidence="4">Component of the conserved oligomeric Golgi complex which is composed of eight different subunits and is required for normal Golgi morphology and localization.</text>
</comment>
<dbReference type="GO" id="GO:0015031">
    <property type="term" value="P:protein transport"/>
    <property type="evidence" value="ECO:0007669"/>
    <property type="project" value="UniProtKB-KW"/>
</dbReference>
<dbReference type="Proteomes" id="UP000694844">
    <property type="component" value="Chromosome 5"/>
</dbReference>
<evidence type="ECO:0000256" key="4">
    <source>
        <dbReference type="ARBA" id="ARBA00011166"/>
    </source>
</evidence>
<evidence type="ECO:0000256" key="3">
    <source>
        <dbReference type="ARBA" id="ARBA00009215"/>
    </source>
</evidence>
<keyword evidence="8" id="KW-0333">Golgi apparatus</keyword>
<accession>A0A8B8EMG1</accession>
<dbReference type="GO" id="GO:0007030">
    <property type="term" value="P:Golgi organization"/>
    <property type="evidence" value="ECO:0007669"/>
    <property type="project" value="TreeGrafter"/>
</dbReference>
<evidence type="ECO:0000256" key="6">
    <source>
        <dbReference type="ARBA" id="ARBA00022448"/>
    </source>
</evidence>
<reference evidence="14" key="1">
    <citation type="submission" date="2025-08" db="UniProtKB">
        <authorList>
            <consortium name="RefSeq"/>
        </authorList>
    </citation>
    <scope>IDENTIFICATION</scope>
    <source>
        <tissue evidence="14">Whole sample</tissue>
    </source>
</reference>
<dbReference type="AlphaFoldDB" id="A0A8B8EMG1"/>
<evidence type="ECO:0000256" key="8">
    <source>
        <dbReference type="ARBA" id="ARBA00023034"/>
    </source>
</evidence>
<dbReference type="InterPro" id="IPR048680">
    <property type="entry name" value="COG4_N"/>
</dbReference>
<comment type="subcellular location">
    <subcellularLocation>
        <location evidence="10">Endomembrane system</location>
        <topology evidence="10">Peripheral membrane protein</topology>
        <orientation evidence="10">Cytoplasmic side</orientation>
    </subcellularLocation>
    <subcellularLocation>
        <location evidence="2">Golgi apparatus membrane</location>
        <topology evidence="2">Peripheral membrane protein</topology>
    </subcellularLocation>
</comment>
<dbReference type="SMART" id="SM00762">
    <property type="entry name" value="Cog4"/>
    <property type="match status" value="1"/>
</dbReference>
<dbReference type="OrthoDB" id="47059at2759"/>
<feature type="domain" description="COG4 transport protein middle alpha-helical bundle" evidence="12">
    <location>
        <begin position="204"/>
        <end position="513"/>
    </location>
</feature>
<comment type="similarity">
    <text evidence="3">Belongs to the COG4 family.</text>
</comment>
<evidence type="ECO:0000259" key="12">
    <source>
        <dbReference type="SMART" id="SM00762"/>
    </source>
</evidence>
<organism evidence="13 14">
    <name type="scientific">Crassostrea virginica</name>
    <name type="common">Eastern oyster</name>
    <dbReference type="NCBI Taxonomy" id="6565"/>
    <lineage>
        <taxon>Eukaryota</taxon>
        <taxon>Metazoa</taxon>
        <taxon>Spiralia</taxon>
        <taxon>Lophotrochozoa</taxon>
        <taxon>Mollusca</taxon>
        <taxon>Bivalvia</taxon>
        <taxon>Autobranchia</taxon>
        <taxon>Pteriomorphia</taxon>
        <taxon>Ostreida</taxon>
        <taxon>Ostreoidea</taxon>
        <taxon>Ostreidae</taxon>
        <taxon>Crassostrea</taxon>
    </lineage>
</organism>
<dbReference type="Pfam" id="PF08318">
    <property type="entry name" value="COG4_m"/>
    <property type="match status" value="1"/>
</dbReference>
<evidence type="ECO:0000256" key="9">
    <source>
        <dbReference type="ARBA" id="ARBA00023136"/>
    </source>
</evidence>
<dbReference type="GO" id="GO:0017119">
    <property type="term" value="C:Golgi transport complex"/>
    <property type="evidence" value="ECO:0007669"/>
    <property type="project" value="TreeGrafter"/>
</dbReference>
<evidence type="ECO:0000256" key="2">
    <source>
        <dbReference type="ARBA" id="ARBA00004395"/>
    </source>
</evidence>
<keyword evidence="7" id="KW-0653">Protein transport</keyword>
<dbReference type="Pfam" id="PF20663">
    <property type="entry name" value="COG4_N"/>
    <property type="match status" value="1"/>
</dbReference>
<evidence type="ECO:0000313" key="13">
    <source>
        <dbReference type="Proteomes" id="UP000694844"/>
    </source>
</evidence>
<dbReference type="PANTHER" id="PTHR24016:SF0">
    <property type="entry name" value="CONSERVED OLIGOMERIC GOLGI COMPLEX SUBUNIT 4"/>
    <property type="match status" value="1"/>
</dbReference>
<dbReference type="Gene3D" id="1.10.287.1060">
    <property type="entry name" value="ESAT-6-like"/>
    <property type="match status" value="1"/>
</dbReference>
<evidence type="ECO:0000256" key="7">
    <source>
        <dbReference type="ARBA" id="ARBA00022927"/>
    </source>
</evidence>
<gene>
    <name evidence="14" type="primary">LOC111135388</name>
</gene>
<evidence type="ECO:0000313" key="14">
    <source>
        <dbReference type="RefSeq" id="XP_022341111.1"/>
    </source>
</evidence>
<dbReference type="GeneID" id="111135388"/>
<dbReference type="RefSeq" id="XP_022341111.1">
    <property type="nucleotide sequence ID" value="XM_022485403.1"/>
</dbReference>
<evidence type="ECO:0000256" key="5">
    <source>
        <dbReference type="ARBA" id="ARBA00020975"/>
    </source>
</evidence>
<evidence type="ECO:0000256" key="10">
    <source>
        <dbReference type="ARBA" id="ARBA00029433"/>
    </source>
</evidence>
<comment type="function">
    <text evidence="1">Required for normal Golgi function.</text>
</comment>
<proteinExistence type="inferred from homology"/>
<dbReference type="GO" id="GO:0000139">
    <property type="term" value="C:Golgi membrane"/>
    <property type="evidence" value="ECO:0007669"/>
    <property type="project" value="UniProtKB-SubCell"/>
</dbReference>
<dbReference type="Gene3D" id="1.20.58.1970">
    <property type="match status" value="1"/>
</dbReference>
<dbReference type="PANTHER" id="PTHR24016">
    <property type="entry name" value="CONSERVED OLIGOMERIC GOLGI COMPLEX SUBUNIT 4"/>
    <property type="match status" value="1"/>
</dbReference>
<dbReference type="FunFam" id="1.20.58.1970:FF:000002">
    <property type="entry name" value="Oligomeric Golgi complex subunit"/>
    <property type="match status" value="1"/>
</dbReference>
<dbReference type="Pfam" id="PF20662">
    <property type="entry name" value="COG4_C"/>
    <property type="match status" value="1"/>
</dbReference>
<dbReference type="GO" id="GO:0006890">
    <property type="term" value="P:retrograde vesicle-mediated transport, Golgi to endoplasmic reticulum"/>
    <property type="evidence" value="ECO:0007669"/>
    <property type="project" value="TreeGrafter"/>
</dbReference>
<protein>
    <recommendedName>
        <fullName evidence="5">Conserved oligomeric Golgi complex subunit 4</fullName>
    </recommendedName>
    <alternativeName>
        <fullName evidence="11">Component of oligomeric Golgi complex 4</fullName>
    </alternativeName>
</protein>
<sequence length="789" mass="89559">MFVDILTHFPAKQTTRRHNRKKARPSCNGISKMAASRSDATSLPTFDGVENLIKMTDIQKAFDELCVEEEGMNTELDNLLERQSTLENKMGGLHKILPNLQILETDSKQLSSMVSFTSTLAENVSSKVRQLDVAKSRVTACITRVEDILDLKFCTDGVQTALQNEDYEKAAGHVHRFRSLDENILRMSEESGEGSTLDTSFRLLQEAEEKLRSIVHTKFDAAVHSGDFASIERFFKIFPLIGLHEEGLTKFGKFLAAQIAEKSHKNLKIAESVTHKDKNVNVIYAETATQLFESIANVVEVRQPLIETYFGSGKLFSLMKILQKECDRQARQILEKFKLKRDFDSVVQQVQQNTVFHRPNATEKFDPKVLDVLLSEVVLLNTRTELYLRFFRRRAVGDMELAYTDDELKEKIKEIDKFISNCDLNRLMQELIGNYIMMEEYFMREMVLKAVSMDMVEESSHTSSMVDDSFYVVKKCVRRAVSSSSVDGICAMLNLASTVLEQDFREVLFGRVRAGFPSGFDLTQAYNMVQSSIQQGKLQSSDQEKAKTTFLVAMNNAEVSCEYCKSLKSNIEEEVQRLFGKSSEQSKAKLQSCVTDLGNVAVRLKEVVEFGFSQLGSSAIKPRLKPLTDVFLSTSHNISEDDFSNYEANDPWVQNYILQIDNMLATFKSALSTGNYDTFVGHVTAEVTLQLEKAVLKTSFNRLGGLQFDKELRALVGYLSSVTTWTIRDKFARLTQMATILNLEKVNEILDYWGPNSGPLTWRLTPTEVRNILSLRVDFRSEEIKKLKL</sequence>
<dbReference type="KEGG" id="cvn:111135388"/>
<evidence type="ECO:0000256" key="1">
    <source>
        <dbReference type="ARBA" id="ARBA00003627"/>
    </source>
</evidence>
<dbReference type="InterPro" id="IPR013167">
    <property type="entry name" value="COG4_M"/>
</dbReference>